<evidence type="ECO:0000313" key="3">
    <source>
        <dbReference type="Proteomes" id="UP001596337"/>
    </source>
</evidence>
<reference evidence="3" key="1">
    <citation type="journal article" date="2019" name="Int. J. Syst. Evol. Microbiol.">
        <title>The Global Catalogue of Microorganisms (GCM) 10K type strain sequencing project: providing services to taxonomists for standard genome sequencing and annotation.</title>
        <authorList>
            <consortium name="The Broad Institute Genomics Platform"/>
            <consortium name="The Broad Institute Genome Sequencing Center for Infectious Disease"/>
            <person name="Wu L."/>
            <person name="Ma J."/>
        </authorList>
    </citation>
    <scope>NUCLEOTIDE SEQUENCE [LARGE SCALE GENOMIC DNA]</scope>
    <source>
        <strain evidence="3">KCTC 32255</strain>
    </source>
</reference>
<organism evidence="2 3">
    <name type="scientific">Haloechinothrix salitolerans</name>
    <dbReference type="NCBI Taxonomy" id="926830"/>
    <lineage>
        <taxon>Bacteria</taxon>
        <taxon>Bacillati</taxon>
        <taxon>Actinomycetota</taxon>
        <taxon>Actinomycetes</taxon>
        <taxon>Pseudonocardiales</taxon>
        <taxon>Pseudonocardiaceae</taxon>
        <taxon>Haloechinothrix</taxon>
    </lineage>
</organism>
<keyword evidence="3" id="KW-1185">Reference proteome</keyword>
<comment type="caution">
    <text evidence="2">The sequence shown here is derived from an EMBL/GenBank/DDBJ whole genome shotgun (WGS) entry which is preliminary data.</text>
</comment>
<gene>
    <name evidence="2" type="ORF">ACFQGD_07535</name>
</gene>
<name>A0ABW2BVD6_9PSEU</name>
<dbReference type="Pfam" id="PF26563">
    <property type="entry name" value="Rv3660c_N"/>
    <property type="match status" value="1"/>
</dbReference>
<proteinExistence type="predicted"/>
<accession>A0ABW2BVD6</accession>
<feature type="domain" description="Rv3660c-like CheY-like N-terminal" evidence="1">
    <location>
        <begin position="24"/>
        <end position="109"/>
    </location>
</feature>
<sequence>MSGFVLLITDLPSLHHEIAQHLRGVRLATRTPDQLNRDDWDRAALVFVDAQAAPLLRSRPHPLPRRDGITLLADPEDADEPDLYRHAIALGAAHLVTVPDGTGVLRQQILTLAVNPPLVVAVLDPEPSGELGTHIVGGLAAAGTATGQDVAVIDARPHDPGLRQTLQRGGSPDRLGHVRELAAGDGGPPSYEAVRQARTALAERHAVTLVHLDPHQPDTTALLRGTDLVIFPVSTGLVSAPTTRTVFAAARSATPHVHVHVVGHDLDAEVIDAVADGIGAGYPSITGAAVPAEHADAQFTGAHHHRPLWDVVTQYRPRTAQTTTPS</sequence>
<evidence type="ECO:0000259" key="1">
    <source>
        <dbReference type="Pfam" id="PF26563"/>
    </source>
</evidence>
<dbReference type="InterPro" id="IPR059050">
    <property type="entry name" value="Rv3660c_N"/>
</dbReference>
<protein>
    <recommendedName>
        <fullName evidence="1">Rv3660c-like CheY-like N-terminal domain-containing protein</fullName>
    </recommendedName>
</protein>
<evidence type="ECO:0000313" key="2">
    <source>
        <dbReference type="EMBL" id="MFC6866995.1"/>
    </source>
</evidence>
<dbReference type="EMBL" id="JBHSXX010000001">
    <property type="protein sequence ID" value="MFC6866995.1"/>
    <property type="molecule type" value="Genomic_DNA"/>
</dbReference>
<dbReference type="RefSeq" id="WP_345401291.1">
    <property type="nucleotide sequence ID" value="NZ_BAABLA010000105.1"/>
</dbReference>
<dbReference type="InterPro" id="IPR027417">
    <property type="entry name" value="P-loop_NTPase"/>
</dbReference>
<dbReference type="Proteomes" id="UP001596337">
    <property type="component" value="Unassembled WGS sequence"/>
</dbReference>
<dbReference type="Gene3D" id="3.40.50.300">
    <property type="entry name" value="P-loop containing nucleotide triphosphate hydrolases"/>
    <property type="match status" value="1"/>
</dbReference>